<protein>
    <submittedName>
        <fullName evidence="1">Uncharacterized protein</fullName>
    </submittedName>
</protein>
<organism evidence="1 2">
    <name type="scientific">Datura stramonium</name>
    <name type="common">Jimsonweed</name>
    <name type="synonym">Common thornapple</name>
    <dbReference type="NCBI Taxonomy" id="4076"/>
    <lineage>
        <taxon>Eukaryota</taxon>
        <taxon>Viridiplantae</taxon>
        <taxon>Streptophyta</taxon>
        <taxon>Embryophyta</taxon>
        <taxon>Tracheophyta</taxon>
        <taxon>Spermatophyta</taxon>
        <taxon>Magnoliopsida</taxon>
        <taxon>eudicotyledons</taxon>
        <taxon>Gunneridae</taxon>
        <taxon>Pentapetalae</taxon>
        <taxon>asterids</taxon>
        <taxon>lamiids</taxon>
        <taxon>Solanales</taxon>
        <taxon>Solanaceae</taxon>
        <taxon>Solanoideae</taxon>
        <taxon>Datureae</taxon>
        <taxon>Datura</taxon>
    </lineage>
</organism>
<proteinExistence type="predicted"/>
<evidence type="ECO:0000313" key="1">
    <source>
        <dbReference type="EMBL" id="MCD7462911.1"/>
    </source>
</evidence>
<dbReference type="Proteomes" id="UP000823775">
    <property type="component" value="Unassembled WGS sequence"/>
</dbReference>
<comment type="caution">
    <text evidence="1">The sequence shown here is derived from an EMBL/GenBank/DDBJ whole genome shotgun (WGS) entry which is preliminary data.</text>
</comment>
<sequence>MRTRRGRGRCRTRVAAPARARAPAAAPIHIRAESPKEDDYILEDDQVWDEGVGPDHFRSLAILGTRGPVLPVVTMASHPEVGVFLQRVFDHLLEDQFRQQFSRPREVILVGVTTVGDRVPRGILKYLQAIEVILTTLVLPSI</sequence>
<reference evidence="1 2" key="1">
    <citation type="journal article" date="2021" name="BMC Genomics">
        <title>Datura genome reveals duplications of psychoactive alkaloid biosynthetic genes and high mutation rate following tissue culture.</title>
        <authorList>
            <person name="Rajewski A."/>
            <person name="Carter-House D."/>
            <person name="Stajich J."/>
            <person name="Litt A."/>
        </authorList>
    </citation>
    <scope>NUCLEOTIDE SEQUENCE [LARGE SCALE GENOMIC DNA]</scope>
    <source>
        <strain evidence="1">AR-01</strain>
    </source>
</reference>
<keyword evidence="2" id="KW-1185">Reference proteome</keyword>
<gene>
    <name evidence="1" type="ORF">HAX54_049619</name>
</gene>
<accession>A0ABS8SV47</accession>
<name>A0ABS8SV47_DATST</name>
<dbReference type="EMBL" id="JACEIK010000845">
    <property type="protein sequence ID" value="MCD7462911.1"/>
    <property type="molecule type" value="Genomic_DNA"/>
</dbReference>
<evidence type="ECO:0000313" key="2">
    <source>
        <dbReference type="Proteomes" id="UP000823775"/>
    </source>
</evidence>